<dbReference type="OrthoDB" id="1932537at2759"/>
<dbReference type="AlphaFoldDB" id="A0A2P5YAI5"/>
<gene>
    <name evidence="2" type="ORF">GOBAR_AA08020</name>
</gene>
<evidence type="ECO:0000313" key="2">
    <source>
        <dbReference type="EMBL" id="PPS12618.1"/>
    </source>
</evidence>
<feature type="transmembrane region" description="Helical" evidence="1">
    <location>
        <begin position="163"/>
        <end position="187"/>
    </location>
</feature>
<keyword evidence="1" id="KW-0812">Transmembrane</keyword>
<organism evidence="2 3">
    <name type="scientific">Gossypium barbadense</name>
    <name type="common">Sea Island cotton</name>
    <name type="synonym">Hibiscus barbadensis</name>
    <dbReference type="NCBI Taxonomy" id="3634"/>
    <lineage>
        <taxon>Eukaryota</taxon>
        <taxon>Viridiplantae</taxon>
        <taxon>Streptophyta</taxon>
        <taxon>Embryophyta</taxon>
        <taxon>Tracheophyta</taxon>
        <taxon>Spermatophyta</taxon>
        <taxon>Magnoliopsida</taxon>
        <taxon>eudicotyledons</taxon>
        <taxon>Gunneridae</taxon>
        <taxon>Pentapetalae</taxon>
        <taxon>rosids</taxon>
        <taxon>malvids</taxon>
        <taxon>Malvales</taxon>
        <taxon>Malvaceae</taxon>
        <taxon>Malvoideae</taxon>
        <taxon>Gossypium</taxon>
    </lineage>
</organism>
<accession>A0A2P5YAI5</accession>
<feature type="transmembrane region" description="Helical" evidence="1">
    <location>
        <begin position="21"/>
        <end position="41"/>
    </location>
</feature>
<protein>
    <submittedName>
        <fullName evidence="2">Uncharacterized protein</fullName>
    </submittedName>
</protein>
<keyword evidence="1" id="KW-0472">Membrane</keyword>
<evidence type="ECO:0000256" key="1">
    <source>
        <dbReference type="SAM" id="Phobius"/>
    </source>
</evidence>
<dbReference type="PANTHER" id="PTHR31133">
    <property type="entry name" value="MEMBRANE PROTEIN"/>
    <property type="match status" value="1"/>
</dbReference>
<proteinExistence type="predicted"/>
<dbReference type="EMBL" id="KZ663460">
    <property type="protein sequence ID" value="PPS12618.1"/>
    <property type="molecule type" value="Genomic_DNA"/>
</dbReference>
<reference evidence="2 3" key="1">
    <citation type="submission" date="2015-01" db="EMBL/GenBank/DDBJ databases">
        <title>Genome of allotetraploid Gossypium barbadense reveals genomic plasticity and fiber elongation in cotton evolution.</title>
        <authorList>
            <person name="Chen X."/>
            <person name="Liu X."/>
            <person name="Zhao B."/>
            <person name="Zheng H."/>
            <person name="Hu Y."/>
            <person name="Lu G."/>
            <person name="Yang C."/>
            <person name="Chen J."/>
            <person name="Shan C."/>
            <person name="Zhang L."/>
            <person name="Zhou Y."/>
            <person name="Wang L."/>
            <person name="Guo W."/>
            <person name="Bai Y."/>
            <person name="Ruan J."/>
            <person name="Shangguan X."/>
            <person name="Mao Y."/>
            <person name="Jiang J."/>
            <person name="Zhu Y."/>
            <person name="Lei J."/>
            <person name="Kang H."/>
            <person name="Chen S."/>
            <person name="He X."/>
            <person name="Wang R."/>
            <person name="Wang Y."/>
            <person name="Chen J."/>
            <person name="Wang L."/>
            <person name="Yu S."/>
            <person name="Wang B."/>
            <person name="Wei J."/>
            <person name="Song S."/>
            <person name="Lu X."/>
            <person name="Gao Z."/>
            <person name="Gu W."/>
            <person name="Deng X."/>
            <person name="Ma D."/>
            <person name="Wang S."/>
            <person name="Liang W."/>
            <person name="Fang L."/>
            <person name="Cai C."/>
            <person name="Zhu X."/>
            <person name="Zhou B."/>
            <person name="Zhang Y."/>
            <person name="Chen Z."/>
            <person name="Xu S."/>
            <person name="Zhu R."/>
            <person name="Wang S."/>
            <person name="Zhang T."/>
            <person name="Zhao G."/>
        </authorList>
    </citation>
    <scope>NUCLEOTIDE SEQUENCE [LARGE SCALE GENOMIC DNA]</scope>
    <source>
        <strain evidence="3">cv. Xinhai21</strain>
        <tissue evidence="2">Leaf</tissue>
    </source>
</reference>
<feature type="transmembrane region" description="Helical" evidence="1">
    <location>
        <begin position="47"/>
        <end position="66"/>
    </location>
</feature>
<keyword evidence="1" id="KW-1133">Transmembrane helix</keyword>
<dbReference type="Proteomes" id="UP000239757">
    <property type="component" value="Unassembled WGS sequence"/>
</dbReference>
<name>A0A2P5YAI5_GOSBA</name>
<sequence length="464" mass="52596">MVAEKKQQFWHSIDFEKETKRLGLALKIVVLVSLIVLLGLWPVVAVAGSILGGIGYGVFAPLIATFQAAGQNAIDKCYHCFADGCLSTIKGSCTVVVDFTDFCFHSYFSYMDELSEKMPPDEKPMDVNPYMLFRGWKRLFEDLIGREGPFLETMCVPFAGLAILLWPLAVVGAVVGAIIASFFLGLYGGVIVHQEDSLHMGFSYIISVVSLFDEYVNDLLYVREGSCLPRLQYRRNKDRNSEIKKVDNNCCNELESKGQASSTQLISENSRTLKWPIQQYNPMQVWDWLFKSYEVDGRILLRDGLITIKDIEECIVKGNCKKLCIRLQAWSILQCLLTSVKADASGIVIGMCFFPPSVSIVEDIEVTIIRLRVIELPGDNAELTRSNMPRDKVFEWFAGPLFVMKEQLKKLELDESEEACLRKLVMECKNETPEDWNDSGYPSEDNVKRAQLQAIIRRYNKSYI</sequence>
<dbReference type="GO" id="GO:0010228">
    <property type="term" value="P:vegetative to reproductive phase transition of meristem"/>
    <property type="evidence" value="ECO:0007669"/>
    <property type="project" value="TreeGrafter"/>
</dbReference>
<dbReference type="InterPro" id="IPR040229">
    <property type="entry name" value="At3g27390-like"/>
</dbReference>
<dbReference type="PANTHER" id="PTHR31133:SF2">
    <property type="entry name" value="EXPRESSED PROTEIN"/>
    <property type="match status" value="1"/>
</dbReference>
<evidence type="ECO:0000313" key="3">
    <source>
        <dbReference type="Proteomes" id="UP000239757"/>
    </source>
</evidence>